<gene>
    <name evidence="2" type="ORF">AWC12_06945</name>
</gene>
<keyword evidence="1" id="KW-1133">Transmembrane helix</keyword>
<dbReference type="RefSeq" id="WP_085172972.1">
    <property type="nucleotide sequence ID" value="NZ_LQPC01000020.1"/>
</dbReference>
<keyword evidence="1" id="KW-0812">Transmembrane</keyword>
<reference evidence="2 3" key="1">
    <citation type="submission" date="2016-01" db="EMBL/GenBank/DDBJ databases">
        <title>The new phylogeny of the genus Mycobacterium.</title>
        <authorList>
            <person name="Tarcisio F."/>
            <person name="Conor M."/>
            <person name="Antonella G."/>
            <person name="Elisabetta G."/>
            <person name="Giulia F.S."/>
            <person name="Sara T."/>
            <person name="Anna F."/>
            <person name="Clotilde B."/>
            <person name="Roberto B."/>
            <person name="Veronica D.S."/>
            <person name="Fabio R."/>
            <person name="Monica P."/>
            <person name="Olivier J."/>
            <person name="Enrico T."/>
            <person name="Nicola S."/>
        </authorList>
    </citation>
    <scope>NUCLEOTIDE SEQUENCE [LARGE SCALE GENOMIC DNA]</scope>
    <source>
        <strain evidence="2 3">DSM 45541</strain>
    </source>
</reference>
<name>A0A1X1WV48_MYCIR</name>
<keyword evidence="1" id="KW-0472">Membrane</keyword>
<evidence type="ECO:0000313" key="2">
    <source>
        <dbReference type="EMBL" id="ORV90481.1"/>
    </source>
</evidence>
<accession>A0A1X1WV48</accession>
<dbReference type="Proteomes" id="UP000193622">
    <property type="component" value="Unassembled WGS sequence"/>
</dbReference>
<evidence type="ECO:0000256" key="1">
    <source>
        <dbReference type="SAM" id="Phobius"/>
    </source>
</evidence>
<proteinExistence type="predicted"/>
<dbReference type="AlphaFoldDB" id="A0A1X1WV48"/>
<comment type="caution">
    <text evidence="2">The sequence shown here is derived from an EMBL/GenBank/DDBJ whole genome shotgun (WGS) entry which is preliminary data.</text>
</comment>
<organism evidence="2 3">
    <name type="scientific">Mycolicibacterium iranicum</name>
    <name type="common">Mycobacterium iranicum</name>
    <dbReference type="NCBI Taxonomy" id="912594"/>
    <lineage>
        <taxon>Bacteria</taxon>
        <taxon>Bacillati</taxon>
        <taxon>Actinomycetota</taxon>
        <taxon>Actinomycetes</taxon>
        <taxon>Mycobacteriales</taxon>
        <taxon>Mycobacteriaceae</taxon>
        <taxon>Mycolicibacterium</taxon>
    </lineage>
</organism>
<dbReference type="EMBL" id="LQPC01000020">
    <property type="protein sequence ID" value="ORV90481.1"/>
    <property type="molecule type" value="Genomic_DNA"/>
</dbReference>
<evidence type="ECO:0000313" key="3">
    <source>
        <dbReference type="Proteomes" id="UP000193622"/>
    </source>
</evidence>
<protein>
    <submittedName>
        <fullName evidence="2">Uncharacterized protein</fullName>
    </submittedName>
</protein>
<feature type="transmembrane region" description="Helical" evidence="1">
    <location>
        <begin position="22"/>
        <end position="42"/>
    </location>
</feature>
<sequence length="257" mass="27304">MNVDETEPISVAARRKVDPWKILAGVSTAVSVATIATLVWTVNKLSDDEPTAAERLGEAAGVTSPVAPPPVPAPAPLTVTETVAPVAQSEPVATTSNSTTWDRSLEQYFPMAATAPPRNFDEAPPPLQAGMPVWPFAGNAPSLPPVNLTPNIMVNPGFSIDAIIGAVSGTAGWIGGGTLNLIGDALVASAMNNQRPPDPMGALTRIPPPRLPPPPQWPRELDVTKIPPPQMPQWPRELDITKIPPPQVHWDRILPRF</sequence>